<evidence type="ECO:0000256" key="1">
    <source>
        <dbReference type="ARBA" id="ARBA00022448"/>
    </source>
</evidence>
<feature type="domain" description="Phytocyanin" evidence="8">
    <location>
        <begin position="23"/>
        <end position="122"/>
    </location>
</feature>
<dbReference type="PROSITE" id="PS51485">
    <property type="entry name" value="PHYTOCYANIN"/>
    <property type="match status" value="1"/>
</dbReference>
<dbReference type="GO" id="GO:0005886">
    <property type="term" value="C:plasma membrane"/>
    <property type="evidence" value="ECO:0007669"/>
    <property type="project" value="TreeGrafter"/>
</dbReference>
<proteinExistence type="predicted"/>
<evidence type="ECO:0000256" key="6">
    <source>
        <dbReference type="SAM" id="MobiDB-lite"/>
    </source>
</evidence>
<dbReference type="EMBL" id="QJKJ01009121">
    <property type="protein sequence ID" value="RDX77648.1"/>
    <property type="molecule type" value="Genomic_DNA"/>
</dbReference>
<dbReference type="PANTHER" id="PTHR33021">
    <property type="entry name" value="BLUE COPPER PROTEIN"/>
    <property type="match status" value="1"/>
</dbReference>
<sequence length="273" mass="29379">MGVPEMMFRVSFMAILINLALATNYNVGGPNGGWDTNSNLQSWASSQTFSVGDSLVFQYPPNHNVVEVTKADYDSCQPTNPIQSYNDGTTTIPLTSAGKRYFICGTIGHCSQGMKVEIDTLATATISATPAASPEDSTTSPAESPEDIPTAPSPLFETHLESPTFSPVIPSTEFPASASPLVQHSSDLSASSTTRGNLQAYAATLLLKLLLDHPTKDKLALSNFKSSELFLKKNKTLNYFYTIADSVKKTGQDTFSDLNMAFIEYLGTIGTFC</sequence>
<dbReference type="Pfam" id="PF02298">
    <property type="entry name" value="Cu_bind_like"/>
    <property type="match status" value="1"/>
</dbReference>
<reference evidence="9" key="1">
    <citation type="submission" date="2018-05" db="EMBL/GenBank/DDBJ databases">
        <title>Draft genome of Mucuna pruriens seed.</title>
        <authorList>
            <person name="Nnadi N.E."/>
            <person name="Vos R."/>
            <person name="Hasami M.H."/>
            <person name="Devisetty U.K."/>
            <person name="Aguiy J.C."/>
        </authorList>
    </citation>
    <scope>NUCLEOTIDE SEQUENCE [LARGE SCALE GENOMIC DNA]</scope>
    <source>
        <strain evidence="9">JCA_2017</strain>
    </source>
</reference>
<keyword evidence="7" id="KW-0732">Signal</keyword>
<dbReference type="FunFam" id="2.60.40.420:FF:000003">
    <property type="entry name" value="Blue copper"/>
    <property type="match status" value="1"/>
</dbReference>
<dbReference type="InterPro" id="IPR003245">
    <property type="entry name" value="Phytocyanin_dom"/>
</dbReference>
<keyword evidence="5" id="KW-0325">Glycoprotein</keyword>
<dbReference type="CDD" id="cd04216">
    <property type="entry name" value="Phytocyanin"/>
    <property type="match status" value="1"/>
</dbReference>
<feature type="signal peptide" evidence="7">
    <location>
        <begin position="1"/>
        <end position="22"/>
    </location>
</feature>
<dbReference type="InterPro" id="IPR039391">
    <property type="entry name" value="Phytocyanin-like"/>
</dbReference>
<keyword evidence="4" id="KW-0186">Copper</keyword>
<feature type="chain" id="PRO_5017035388" evidence="7">
    <location>
        <begin position="23"/>
        <end position="273"/>
    </location>
</feature>
<keyword evidence="1" id="KW-0813">Transport</keyword>
<evidence type="ECO:0000256" key="3">
    <source>
        <dbReference type="ARBA" id="ARBA00022982"/>
    </source>
</evidence>
<evidence type="ECO:0000256" key="7">
    <source>
        <dbReference type="SAM" id="SignalP"/>
    </source>
</evidence>
<dbReference type="SUPFAM" id="SSF49503">
    <property type="entry name" value="Cupredoxins"/>
    <property type="match status" value="1"/>
</dbReference>
<keyword evidence="3" id="KW-0249">Electron transport</keyword>
<keyword evidence="10" id="KW-1185">Reference proteome</keyword>
<accession>A0A371FH47</accession>
<organism evidence="9 10">
    <name type="scientific">Mucuna pruriens</name>
    <name type="common">Velvet bean</name>
    <name type="synonym">Dolichos pruriens</name>
    <dbReference type="NCBI Taxonomy" id="157652"/>
    <lineage>
        <taxon>Eukaryota</taxon>
        <taxon>Viridiplantae</taxon>
        <taxon>Streptophyta</taxon>
        <taxon>Embryophyta</taxon>
        <taxon>Tracheophyta</taxon>
        <taxon>Spermatophyta</taxon>
        <taxon>Magnoliopsida</taxon>
        <taxon>eudicotyledons</taxon>
        <taxon>Gunneridae</taxon>
        <taxon>Pentapetalae</taxon>
        <taxon>rosids</taxon>
        <taxon>fabids</taxon>
        <taxon>Fabales</taxon>
        <taxon>Fabaceae</taxon>
        <taxon>Papilionoideae</taxon>
        <taxon>50 kb inversion clade</taxon>
        <taxon>NPAAA clade</taxon>
        <taxon>indigoferoid/millettioid clade</taxon>
        <taxon>Phaseoleae</taxon>
        <taxon>Mucuna</taxon>
    </lineage>
</organism>
<dbReference type="GO" id="GO:0046872">
    <property type="term" value="F:metal ion binding"/>
    <property type="evidence" value="ECO:0007669"/>
    <property type="project" value="UniProtKB-KW"/>
</dbReference>
<protein>
    <submittedName>
        <fullName evidence="9">Uclacyanin 1</fullName>
    </submittedName>
</protein>
<dbReference type="InterPro" id="IPR008972">
    <property type="entry name" value="Cupredoxin"/>
</dbReference>
<evidence type="ECO:0000256" key="4">
    <source>
        <dbReference type="ARBA" id="ARBA00023008"/>
    </source>
</evidence>
<evidence type="ECO:0000259" key="8">
    <source>
        <dbReference type="PROSITE" id="PS51485"/>
    </source>
</evidence>
<dbReference type="PANTHER" id="PTHR33021:SF492">
    <property type="entry name" value="UCLACYANIN 1"/>
    <property type="match status" value="1"/>
</dbReference>
<evidence type="ECO:0000313" key="10">
    <source>
        <dbReference type="Proteomes" id="UP000257109"/>
    </source>
</evidence>
<evidence type="ECO:0000256" key="5">
    <source>
        <dbReference type="ARBA" id="ARBA00023180"/>
    </source>
</evidence>
<comment type="caution">
    <text evidence="9">The sequence shown here is derived from an EMBL/GenBank/DDBJ whole genome shotgun (WGS) entry which is preliminary data.</text>
</comment>
<dbReference type="AlphaFoldDB" id="A0A371FH47"/>
<name>A0A371FH47_MUCPR</name>
<dbReference type="Proteomes" id="UP000257109">
    <property type="component" value="Unassembled WGS sequence"/>
</dbReference>
<dbReference type="GO" id="GO:0009055">
    <property type="term" value="F:electron transfer activity"/>
    <property type="evidence" value="ECO:0007669"/>
    <property type="project" value="InterPro"/>
</dbReference>
<gene>
    <name evidence="9" type="primary">UCC1</name>
    <name evidence="9" type="ORF">CR513_42188</name>
</gene>
<feature type="region of interest" description="Disordered" evidence="6">
    <location>
        <begin position="128"/>
        <end position="159"/>
    </location>
</feature>
<dbReference type="Gene3D" id="2.60.40.420">
    <property type="entry name" value="Cupredoxins - blue copper proteins"/>
    <property type="match status" value="1"/>
</dbReference>
<evidence type="ECO:0000313" key="9">
    <source>
        <dbReference type="EMBL" id="RDX77648.1"/>
    </source>
</evidence>
<dbReference type="OrthoDB" id="687020at2759"/>
<keyword evidence="2" id="KW-0479">Metal-binding</keyword>
<dbReference type="STRING" id="157652.A0A371FH47"/>
<evidence type="ECO:0000256" key="2">
    <source>
        <dbReference type="ARBA" id="ARBA00022723"/>
    </source>
</evidence>